<keyword evidence="4 8" id="KW-0317">Glutathione biosynthesis</keyword>
<feature type="domain" description="Glutamate--cysteine ligase" evidence="10">
    <location>
        <begin position="10"/>
        <end position="251"/>
    </location>
</feature>
<sequence length="419" mass="46754">MTIDFKALLDQYATPTNLVAANIGLEREGQRVMSMGQLASTAFPAVFNYPGSPIQRDFAETQLELVTPITTSAAAAIGALQKLQTTVQRTLAPTELIWPLSMPPALPVATNQIPIARLADPLAVRYRQQLAKVYGRRRQMLSGVHLNIELAPQLLVELFQHQTEFAVWQDFKNAAYFKIARNYLHYRWLITYLFGATPVSEARFFTTTDRPQEPVRSLRNSRYGYTNATQVQVSYGSLTRYLADLQTAVATGQLSAVKEFYGHIRLRGGHQMTDLAKTGVQYLELRHLDLNPLAPVGITVEQVRFVQLFLILMLMLPETAAADQWVASGTARNQATALTPPWSAPLRLAEGTDLLAMLAQLVDRLQLTSFQSSVQHAQSRLRHPEQTLAAQWWQLIQSAGQTAAALQAARRYQAQQLAI</sequence>
<keyword evidence="3 8" id="KW-0436">Ligase</keyword>
<dbReference type="Proteomes" id="UP001596253">
    <property type="component" value="Unassembled WGS sequence"/>
</dbReference>
<dbReference type="RefSeq" id="WP_171001014.1">
    <property type="nucleotide sequence ID" value="NZ_BJDK01000004.1"/>
</dbReference>
<dbReference type="InterPro" id="IPR006334">
    <property type="entry name" value="Glut_cys_ligase"/>
</dbReference>
<keyword evidence="6" id="KW-0067">ATP-binding</keyword>
<evidence type="ECO:0000259" key="10">
    <source>
        <dbReference type="Pfam" id="PF04262"/>
    </source>
</evidence>
<evidence type="ECO:0000256" key="9">
    <source>
        <dbReference type="RuleBase" id="RU004391"/>
    </source>
</evidence>
<dbReference type="EC" id="6.3.2.2" evidence="2 9"/>
<proteinExistence type="inferred from homology"/>
<dbReference type="PANTHER" id="PTHR38761">
    <property type="entry name" value="GLUTAMATE--CYSTEINE LIGASE"/>
    <property type="match status" value="1"/>
</dbReference>
<dbReference type="InterPro" id="IPR007370">
    <property type="entry name" value="Glu_cys_ligase"/>
</dbReference>
<evidence type="ECO:0000313" key="11">
    <source>
        <dbReference type="EMBL" id="MFC6163391.1"/>
    </source>
</evidence>
<feature type="domain" description="Glutamate--cysteine ligase" evidence="10">
    <location>
        <begin position="254"/>
        <end position="324"/>
    </location>
</feature>
<comment type="pathway">
    <text evidence="1 9">Sulfur metabolism; glutathione biosynthesis; glutathione from L-cysteine and L-glutamate: step 1/2.</text>
</comment>
<evidence type="ECO:0000313" key="12">
    <source>
        <dbReference type="Proteomes" id="UP001596253"/>
    </source>
</evidence>
<evidence type="ECO:0000256" key="8">
    <source>
        <dbReference type="RuleBase" id="RU003544"/>
    </source>
</evidence>
<name>A0ABW1R0N4_9LACO</name>
<comment type="catalytic activity">
    <reaction evidence="7 9">
        <text>L-cysteine + L-glutamate + ATP = gamma-L-glutamyl-L-cysteine + ADP + phosphate + H(+)</text>
        <dbReference type="Rhea" id="RHEA:13285"/>
        <dbReference type="ChEBI" id="CHEBI:15378"/>
        <dbReference type="ChEBI" id="CHEBI:29985"/>
        <dbReference type="ChEBI" id="CHEBI:30616"/>
        <dbReference type="ChEBI" id="CHEBI:35235"/>
        <dbReference type="ChEBI" id="CHEBI:43474"/>
        <dbReference type="ChEBI" id="CHEBI:58173"/>
        <dbReference type="ChEBI" id="CHEBI:456216"/>
        <dbReference type="EC" id="6.3.2.2"/>
    </reaction>
</comment>
<dbReference type="PANTHER" id="PTHR38761:SF1">
    <property type="entry name" value="GLUTAMATE--CYSTEINE LIGASE"/>
    <property type="match status" value="1"/>
</dbReference>
<dbReference type="Pfam" id="PF04262">
    <property type="entry name" value="Glu_cys_ligase"/>
    <property type="match status" value="2"/>
</dbReference>
<evidence type="ECO:0000256" key="6">
    <source>
        <dbReference type="ARBA" id="ARBA00022840"/>
    </source>
</evidence>
<organism evidence="11 12">
    <name type="scientific">Lactiplantibacillus dongliensis</name>
    <dbReference type="NCBI Taxonomy" id="2559919"/>
    <lineage>
        <taxon>Bacteria</taxon>
        <taxon>Bacillati</taxon>
        <taxon>Bacillota</taxon>
        <taxon>Bacilli</taxon>
        <taxon>Lactobacillales</taxon>
        <taxon>Lactobacillaceae</taxon>
        <taxon>Lactiplantibacillus</taxon>
    </lineage>
</organism>
<comment type="similarity">
    <text evidence="8">Belongs to the glutamate--cysteine ligase type 1 family.</text>
</comment>
<reference evidence="12" key="1">
    <citation type="journal article" date="2019" name="Int. J. Syst. Evol. Microbiol.">
        <title>The Global Catalogue of Microorganisms (GCM) 10K type strain sequencing project: providing services to taxonomists for standard genome sequencing and annotation.</title>
        <authorList>
            <consortium name="The Broad Institute Genomics Platform"/>
            <consortium name="The Broad Institute Genome Sequencing Center for Infectious Disease"/>
            <person name="Wu L."/>
            <person name="Ma J."/>
        </authorList>
    </citation>
    <scope>NUCLEOTIDE SEQUENCE [LARGE SCALE GENOMIC DNA]</scope>
    <source>
        <strain evidence="12">CCM 8932</strain>
    </source>
</reference>
<evidence type="ECO:0000256" key="7">
    <source>
        <dbReference type="ARBA" id="ARBA00048819"/>
    </source>
</evidence>
<evidence type="ECO:0000256" key="4">
    <source>
        <dbReference type="ARBA" id="ARBA00022684"/>
    </source>
</evidence>
<keyword evidence="5" id="KW-0547">Nucleotide-binding</keyword>
<evidence type="ECO:0000256" key="1">
    <source>
        <dbReference type="ARBA" id="ARBA00005006"/>
    </source>
</evidence>
<gene>
    <name evidence="11" type="ORF">ACFP3T_01730</name>
</gene>
<dbReference type="InterPro" id="IPR014746">
    <property type="entry name" value="Gln_synth/guanido_kin_cat_dom"/>
</dbReference>
<keyword evidence="12" id="KW-1185">Reference proteome</keyword>
<dbReference type="Gene3D" id="3.30.590.20">
    <property type="match status" value="1"/>
</dbReference>
<dbReference type="SUPFAM" id="SSF55931">
    <property type="entry name" value="Glutamine synthetase/guanido kinase"/>
    <property type="match status" value="1"/>
</dbReference>
<evidence type="ECO:0000256" key="5">
    <source>
        <dbReference type="ARBA" id="ARBA00022741"/>
    </source>
</evidence>
<evidence type="ECO:0000256" key="2">
    <source>
        <dbReference type="ARBA" id="ARBA00012220"/>
    </source>
</evidence>
<accession>A0ABW1R0N4</accession>
<evidence type="ECO:0000256" key="3">
    <source>
        <dbReference type="ARBA" id="ARBA00022598"/>
    </source>
</evidence>
<comment type="caution">
    <text evidence="11">The sequence shown here is derived from an EMBL/GenBank/DDBJ whole genome shotgun (WGS) entry which is preliminary data.</text>
</comment>
<dbReference type="EMBL" id="JBHSSD010000008">
    <property type="protein sequence ID" value="MFC6163391.1"/>
    <property type="molecule type" value="Genomic_DNA"/>
</dbReference>
<protein>
    <recommendedName>
        <fullName evidence="2 9">Glutamate--cysteine ligase</fullName>
        <ecNumber evidence="2 9">6.3.2.2</ecNumber>
    </recommendedName>
</protein>